<name>A0A409V973_9AGAR</name>
<dbReference type="PANTHER" id="PTHR13489">
    <property type="entry name" value="MINI-CHROMOSOME MAINTENANCE COMPLEX-BINDING PROTEIN"/>
    <property type="match status" value="1"/>
</dbReference>
<dbReference type="Proteomes" id="UP000284842">
    <property type="component" value="Unassembled WGS sequence"/>
</dbReference>
<dbReference type="InParanoid" id="A0A409V973"/>
<dbReference type="FunCoup" id="A0A409V973">
    <property type="interactions" value="9"/>
</dbReference>
<keyword evidence="2" id="KW-0539">Nucleus</keyword>
<dbReference type="OrthoDB" id="329666at2759"/>
<dbReference type="AlphaFoldDB" id="A0A409V973"/>
<dbReference type="GO" id="GO:0005634">
    <property type="term" value="C:nucleus"/>
    <property type="evidence" value="ECO:0007669"/>
    <property type="project" value="UniProtKB-SubCell"/>
</dbReference>
<dbReference type="Pfam" id="PF09739">
    <property type="entry name" value="MCM_bind"/>
    <property type="match status" value="1"/>
</dbReference>
<evidence type="ECO:0000256" key="2">
    <source>
        <dbReference type="ARBA" id="ARBA00023242"/>
    </source>
</evidence>
<sequence length="463" mass="51748">MDKPPEIYAPGAIVAFHGMIQDTSISPELYVAQHSNGECGGWGMHDADSEDFEYSDLKECSVFWATSIPGQSPWALRNEQDFVAHNSSVNQAHKYPIPNGPHLGLQLKVYDDALSKAFRTSDIFSFVGILASEPLSRSSDDSAHVVVPTLHLLYHKALPTTLIPRIYPMSSPEEVLRKELIAWIATEALARDETVAEWVLLSAISRVQSRHPPIHPMSLTISKFPSPSGSTASTPTIYHVLSLLLPLVTLVPLSLEVLNTTLFRPESKEEDLHSGWLQHPKGALLLLTENSMSEGSISNHGVPNLQAAQELMKDQTLEYVFPFNNFKFDTDINFIVTTEGRKSTFFSTDVNIPLNRVHMPTADLYKAKDSITLPPVEKLERFRELLGCAKVGTTVINDPTAQHIENDFVKERANTGQYTPDDLIKRMLVAKLVALSRHQSEVSVEVWDYAKKMEQDLKERLQL</sequence>
<keyword evidence="4" id="KW-1185">Reference proteome</keyword>
<protein>
    <recommendedName>
        <fullName evidence="5">Mini-chromosome maintenance complex-binding protein</fullName>
    </recommendedName>
</protein>
<evidence type="ECO:0000256" key="1">
    <source>
        <dbReference type="ARBA" id="ARBA00004123"/>
    </source>
</evidence>
<evidence type="ECO:0000313" key="4">
    <source>
        <dbReference type="Proteomes" id="UP000284842"/>
    </source>
</evidence>
<dbReference type="InterPro" id="IPR019140">
    <property type="entry name" value="MCM_complex-bd"/>
</dbReference>
<dbReference type="PANTHER" id="PTHR13489:SF0">
    <property type="entry name" value="MINI-CHROMOSOME MAINTENANCE COMPLEX-BINDING PROTEIN"/>
    <property type="match status" value="1"/>
</dbReference>
<gene>
    <name evidence="3" type="ORF">CVT24_005747</name>
</gene>
<proteinExistence type="predicted"/>
<dbReference type="GO" id="GO:0006261">
    <property type="term" value="P:DNA-templated DNA replication"/>
    <property type="evidence" value="ECO:0007669"/>
    <property type="project" value="TreeGrafter"/>
</dbReference>
<evidence type="ECO:0008006" key="5">
    <source>
        <dbReference type="Google" id="ProtNLM"/>
    </source>
</evidence>
<dbReference type="STRING" id="181874.A0A409V973"/>
<organism evidence="3 4">
    <name type="scientific">Panaeolus cyanescens</name>
    <dbReference type="NCBI Taxonomy" id="181874"/>
    <lineage>
        <taxon>Eukaryota</taxon>
        <taxon>Fungi</taxon>
        <taxon>Dikarya</taxon>
        <taxon>Basidiomycota</taxon>
        <taxon>Agaricomycotina</taxon>
        <taxon>Agaricomycetes</taxon>
        <taxon>Agaricomycetidae</taxon>
        <taxon>Agaricales</taxon>
        <taxon>Agaricineae</taxon>
        <taxon>Galeropsidaceae</taxon>
        <taxon>Panaeolus</taxon>
    </lineage>
</organism>
<comment type="subcellular location">
    <subcellularLocation>
        <location evidence="1">Nucleus</location>
    </subcellularLocation>
</comment>
<dbReference type="GO" id="GO:0003682">
    <property type="term" value="F:chromatin binding"/>
    <property type="evidence" value="ECO:0007669"/>
    <property type="project" value="TreeGrafter"/>
</dbReference>
<reference evidence="3 4" key="1">
    <citation type="journal article" date="2018" name="Evol. Lett.">
        <title>Horizontal gene cluster transfer increased hallucinogenic mushroom diversity.</title>
        <authorList>
            <person name="Reynolds H.T."/>
            <person name="Vijayakumar V."/>
            <person name="Gluck-Thaler E."/>
            <person name="Korotkin H.B."/>
            <person name="Matheny P.B."/>
            <person name="Slot J.C."/>
        </authorList>
    </citation>
    <scope>NUCLEOTIDE SEQUENCE [LARGE SCALE GENOMIC DNA]</scope>
    <source>
        <strain evidence="3 4">2629</strain>
    </source>
</reference>
<dbReference type="EMBL" id="NHTK01006129">
    <property type="protein sequence ID" value="PPQ63202.1"/>
    <property type="molecule type" value="Genomic_DNA"/>
</dbReference>
<accession>A0A409V973</accession>
<evidence type="ECO:0000313" key="3">
    <source>
        <dbReference type="EMBL" id="PPQ63202.1"/>
    </source>
</evidence>
<comment type="caution">
    <text evidence="3">The sequence shown here is derived from an EMBL/GenBank/DDBJ whole genome shotgun (WGS) entry which is preliminary data.</text>
</comment>